<dbReference type="Proteomes" id="UP000437017">
    <property type="component" value="Unassembled WGS sequence"/>
</dbReference>
<feature type="non-terminal residue" evidence="2">
    <location>
        <position position="160"/>
    </location>
</feature>
<feature type="region of interest" description="Disordered" evidence="1">
    <location>
        <begin position="70"/>
        <end position="90"/>
    </location>
</feature>
<protein>
    <submittedName>
        <fullName evidence="2">Uncharacterized protein</fullName>
    </submittedName>
</protein>
<evidence type="ECO:0000256" key="1">
    <source>
        <dbReference type="SAM" id="MobiDB-lite"/>
    </source>
</evidence>
<dbReference type="AlphaFoldDB" id="A0A6A1QD57"/>
<proteinExistence type="predicted"/>
<comment type="caution">
    <text evidence="2">The sequence shown here is derived from an EMBL/GenBank/DDBJ whole genome shotgun (WGS) entry which is preliminary data.</text>
</comment>
<feature type="compositionally biased region" description="Low complexity" evidence="1">
    <location>
        <begin position="29"/>
        <end position="39"/>
    </location>
</feature>
<reference evidence="2 3" key="1">
    <citation type="journal article" date="2019" name="PLoS ONE">
        <title>Genomic analyses reveal an absence of contemporary introgressive admixture between fin whales and blue whales, despite known hybrids.</title>
        <authorList>
            <person name="Westbury M.V."/>
            <person name="Petersen B."/>
            <person name="Lorenzen E.D."/>
        </authorList>
    </citation>
    <scope>NUCLEOTIDE SEQUENCE [LARGE SCALE GENOMIC DNA]</scope>
    <source>
        <strain evidence="2">FinWhale-01</strain>
    </source>
</reference>
<keyword evidence="3" id="KW-1185">Reference proteome</keyword>
<feature type="region of interest" description="Disordered" evidence="1">
    <location>
        <begin position="1"/>
        <end position="57"/>
    </location>
</feature>
<feature type="non-terminal residue" evidence="2">
    <location>
        <position position="1"/>
    </location>
</feature>
<dbReference type="EMBL" id="SGJD01000404">
    <property type="protein sequence ID" value="KAB0405285.1"/>
    <property type="molecule type" value="Genomic_DNA"/>
</dbReference>
<organism evidence="2 3">
    <name type="scientific">Balaenoptera physalus</name>
    <name type="common">Fin whale</name>
    <name type="synonym">Balaena physalus</name>
    <dbReference type="NCBI Taxonomy" id="9770"/>
    <lineage>
        <taxon>Eukaryota</taxon>
        <taxon>Metazoa</taxon>
        <taxon>Chordata</taxon>
        <taxon>Craniata</taxon>
        <taxon>Vertebrata</taxon>
        <taxon>Euteleostomi</taxon>
        <taxon>Mammalia</taxon>
        <taxon>Eutheria</taxon>
        <taxon>Laurasiatheria</taxon>
        <taxon>Artiodactyla</taxon>
        <taxon>Whippomorpha</taxon>
        <taxon>Cetacea</taxon>
        <taxon>Mysticeti</taxon>
        <taxon>Balaenopteridae</taxon>
        <taxon>Balaenoptera</taxon>
    </lineage>
</organism>
<feature type="compositionally biased region" description="Gly residues" evidence="1">
    <location>
        <begin position="16"/>
        <end position="28"/>
    </location>
</feature>
<name>A0A6A1QD57_BALPH</name>
<accession>A0A6A1QD57</accession>
<evidence type="ECO:0000313" key="3">
    <source>
        <dbReference type="Proteomes" id="UP000437017"/>
    </source>
</evidence>
<gene>
    <name evidence="2" type="ORF">E2I00_000715</name>
</gene>
<evidence type="ECO:0000313" key="2">
    <source>
        <dbReference type="EMBL" id="KAB0405285.1"/>
    </source>
</evidence>
<sequence length="160" mass="16051">TALAPRAEVGARLAGSGEGTALGGGGEGTSPEESTSGQGAPTQYSQGPSGRGGRCPSWAEVLSSGFRGPGGTLCPASSHLGPWQQQVKTRVEGRLGREGDFSAAWGGRVGGCAAGELPTQRKGSLLPALLSGPAPPLITVGELQDISSRPFARWQAAVSE</sequence>